<feature type="domain" description="TIL" evidence="5">
    <location>
        <begin position="44"/>
        <end position="107"/>
    </location>
</feature>
<comment type="caution">
    <text evidence="6">The sequence shown here is derived from an EMBL/GenBank/DDBJ whole genome shotgun (WGS) entry which is preliminary data.</text>
</comment>
<dbReference type="EMBL" id="BTRK01000002">
    <property type="protein sequence ID" value="GMR37543.1"/>
    <property type="molecule type" value="Genomic_DNA"/>
</dbReference>
<proteinExistence type="predicted"/>
<reference evidence="7" key="1">
    <citation type="submission" date="2022-10" db="EMBL/GenBank/DDBJ databases">
        <title>Genome assembly of Pristionchus species.</title>
        <authorList>
            <person name="Yoshida K."/>
            <person name="Sommer R.J."/>
        </authorList>
    </citation>
    <scope>NUCLEOTIDE SEQUENCE [LARGE SCALE GENOMIC DNA]</scope>
    <source>
        <strain evidence="7">RS5460</strain>
    </source>
</reference>
<dbReference type="PANTHER" id="PTHR23259">
    <property type="entry name" value="RIDDLE"/>
    <property type="match status" value="1"/>
</dbReference>
<keyword evidence="1" id="KW-0646">Protease inhibitor</keyword>
<dbReference type="Pfam" id="PF01826">
    <property type="entry name" value="TIL"/>
    <property type="match status" value="1"/>
</dbReference>
<dbReference type="InterPro" id="IPR051368">
    <property type="entry name" value="SerProtInhib-TIL_Domain"/>
</dbReference>
<evidence type="ECO:0000313" key="6">
    <source>
        <dbReference type="EMBL" id="GMR37543.1"/>
    </source>
</evidence>
<dbReference type="InterPro" id="IPR036084">
    <property type="entry name" value="Ser_inhib-like_sf"/>
</dbReference>
<keyword evidence="3" id="KW-1015">Disulfide bond</keyword>
<evidence type="ECO:0000256" key="2">
    <source>
        <dbReference type="ARBA" id="ARBA00022900"/>
    </source>
</evidence>
<accession>A0AAN4ZFI1</accession>
<name>A0AAN4ZFI1_9BILA</name>
<dbReference type="SUPFAM" id="SSF57567">
    <property type="entry name" value="Serine protease inhibitors"/>
    <property type="match status" value="1"/>
</dbReference>
<organism evidence="6 7">
    <name type="scientific">Pristionchus mayeri</name>
    <dbReference type="NCBI Taxonomy" id="1317129"/>
    <lineage>
        <taxon>Eukaryota</taxon>
        <taxon>Metazoa</taxon>
        <taxon>Ecdysozoa</taxon>
        <taxon>Nematoda</taxon>
        <taxon>Chromadorea</taxon>
        <taxon>Rhabditida</taxon>
        <taxon>Rhabditina</taxon>
        <taxon>Diplogasteromorpha</taxon>
        <taxon>Diplogasteroidea</taxon>
        <taxon>Neodiplogasteridae</taxon>
        <taxon>Pristionchus</taxon>
    </lineage>
</organism>
<keyword evidence="4" id="KW-0732">Signal</keyword>
<keyword evidence="7" id="KW-1185">Reference proteome</keyword>
<protein>
    <recommendedName>
        <fullName evidence="5">TIL domain-containing protein</fullName>
    </recommendedName>
</protein>
<dbReference type="InterPro" id="IPR002919">
    <property type="entry name" value="TIL_dom"/>
</dbReference>
<evidence type="ECO:0000259" key="5">
    <source>
        <dbReference type="Pfam" id="PF01826"/>
    </source>
</evidence>
<dbReference type="Gene3D" id="2.10.25.10">
    <property type="entry name" value="Laminin"/>
    <property type="match status" value="1"/>
</dbReference>
<feature type="chain" id="PRO_5042849042" description="TIL domain-containing protein" evidence="4">
    <location>
        <begin position="24"/>
        <end position="153"/>
    </location>
</feature>
<dbReference type="GO" id="GO:0004867">
    <property type="term" value="F:serine-type endopeptidase inhibitor activity"/>
    <property type="evidence" value="ECO:0007669"/>
    <property type="project" value="UniProtKB-KW"/>
</dbReference>
<keyword evidence="2" id="KW-0722">Serine protease inhibitor</keyword>
<feature type="signal peptide" evidence="4">
    <location>
        <begin position="1"/>
        <end position="23"/>
    </location>
</feature>
<dbReference type="AlphaFoldDB" id="A0AAN4ZFI1"/>
<dbReference type="PANTHER" id="PTHR23259:SF81">
    <property type="entry name" value="TIL DOMAIN-CONTAINING PROTEIN"/>
    <property type="match status" value="1"/>
</dbReference>
<dbReference type="CDD" id="cd19941">
    <property type="entry name" value="TIL"/>
    <property type="match status" value="1"/>
</dbReference>
<evidence type="ECO:0000256" key="3">
    <source>
        <dbReference type="ARBA" id="ARBA00023157"/>
    </source>
</evidence>
<evidence type="ECO:0000256" key="1">
    <source>
        <dbReference type="ARBA" id="ARBA00022690"/>
    </source>
</evidence>
<dbReference type="Proteomes" id="UP001328107">
    <property type="component" value="Unassembled WGS sequence"/>
</dbReference>
<gene>
    <name evidence="6" type="ORF">PMAYCL1PPCAC_07738</name>
</gene>
<feature type="non-terminal residue" evidence="6">
    <location>
        <position position="1"/>
    </location>
</feature>
<evidence type="ECO:0000313" key="7">
    <source>
        <dbReference type="Proteomes" id="UP001328107"/>
    </source>
</evidence>
<evidence type="ECO:0000256" key="4">
    <source>
        <dbReference type="SAM" id="SignalP"/>
    </source>
</evidence>
<sequence length="153" mass="18040">CRMRLLISFLALSSLSSISLTEARKRLRTRFVAPERDESSPQLCLHTEYHVRCGPERHCERSCDNLFSPPRCGEHDATDPKCFFPRCLCKAGFVRDKRGKCVKPKRCRVSFEEQFLRTDPDGLQLRSPAHKYRLRHVRHGDEQKKREDDAYFW</sequence>